<evidence type="ECO:0000313" key="2">
    <source>
        <dbReference type="Proteomes" id="UP000051184"/>
    </source>
</evidence>
<dbReference type="Proteomes" id="UP000051184">
    <property type="component" value="Unassembled WGS sequence"/>
</dbReference>
<dbReference type="AlphaFoldDB" id="A0A0N7MC82"/>
<protein>
    <submittedName>
        <fullName evidence="1">Uncharacterized protein</fullName>
    </submittedName>
</protein>
<evidence type="ECO:0000313" key="1">
    <source>
        <dbReference type="EMBL" id="CUK27480.1"/>
    </source>
</evidence>
<organism evidence="1 2">
    <name type="scientific">Cognatishimia activa</name>
    <dbReference type="NCBI Taxonomy" id="1715691"/>
    <lineage>
        <taxon>Bacteria</taxon>
        <taxon>Pseudomonadati</taxon>
        <taxon>Pseudomonadota</taxon>
        <taxon>Alphaproteobacteria</taxon>
        <taxon>Rhodobacterales</taxon>
        <taxon>Paracoccaceae</taxon>
        <taxon>Cognatishimia</taxon>
    </lineage>
</organism>
<reference evidence="2" key="1">
    <citation type="submission" date="2015-09" db="EMBL/GenBank/DDBJ databases">
        <authorList>
            <person name="Rodrigo-Torres Lidia"/>
            <person name="Arahal R.David."/>
        </authorList>
    </citation>
    <scope>NUCLEOTIDE SEQUENCE [LARGE SCALE GENOMIC DNA]</scope>
    <source>
        <strain evidence="2">CECT 5114</strain>
    </source>
</reference>
<accession>A0A0N7MC82</accession>
<proteinExistence type="predicted"/>
<name>A0A0N7MC82_9RHOB</name>
<gene>
    <name evidence="1" type="ORF">TA5114_03308</name>
</gene>
<dbReference type="EMBL" id="CYUE01000023">
    <property type="protein sequence ID" value="CUK27480.1"/>
    <property type="molecule type" value="Genomic_DNA"/>
</dbReference>
<sequence>MYPICELGVIVTRPSMGQAEQGEDTYTAMIEEWTEGNALTRWNVSAVQSRVYPGVARPMPDHVDYRFVNGWVDTGDLPCREALREEIKTRVVALEDVSYPEVYLAGDAGDVDYSDFCHVPEWRVRYAQVMVQNPHAQTVRLRVQTAGAVHVWCGDTLSHRFEPFTRNERQTSDFAIDLEAGEHLLTVRFEDLHERDTIFGFQLQLLAGSGLTARIDFSESEDVLQSALNVLEGLRTVDVFHDNQSVRLTSDHLSENAVFVSCLDMAGQGGALSKAQPECTIAVPAGCPVLRFGVALDGITLTRKIGMTVMPDPKWVGGKSFAARKTAFLERQACGDDIVVALLALANGEWDDAARDAFEAAVMRVEDRYDCADFRLMSLLWIWDRYRDKLDPALAARLQKAILGFRYWMDEPGNDVMWFWSENHVLCFHIAQHLAGQMMPNAVFVNSGKTGDEQNALGRARLIKWFDAIDDHGLAEWNSAAYYPINYRGLLALFTLTNDAELKARAKALLDQISTMVALHQCGGVAAGSQGRIYEKELLAGPMTELGAVASLMFGGWHVPGKDAAAVMLALSDYRPDPKLTQLAYPAEGKVLRAGYQQGLDGNARLKLFKTASTQLSSVEHHMPGTKGHQQHVVDLQFASNPLARMWVNHPGTLRHWAEDRPSFWAGSGRLPDVAQADGTVALLYELQKDDIPFTHLFLPQQQLDDVILENHWVFVRAGSGFAAVWSAGVLSLQIEGLYGEYELRQHGPICAWVLQVSDANTESFEDFSARLRAYAPALTQDSLIAGTLHLKRGQPRDTLPRLSTTPDIEFKTGPSKKWAALRDDTP</sequence>
<keyword evidence="2" id="KW-1185">Reference proteome</keyword>